<protein>
    <submittedName>
        <fullName evidence="2">Reverse transcriptase</fullName>
    </submittedName>
</protein>
<keyword evidence="2" id="KW-0808">Transferase</keyword>
<evidence type="ECO:0000256" key="1">
    <source>
        <dbReference type="SAM" id="MobiDB-lite"/>
    </source>
</evidence>
<evidence type="ECO:0000313" key="2">
    <source>
        <dbReference type="EMBL" id="GFS20411.1"/>
    </source>
</evidence>
<comment type="caution">
    <text evidence="2">The sequence shown here is derived from an EMBL/GenBank/DDBJ whole genome shotgun (WGS) entry which is preliminary data.</text>
</comment>
<dbReference type="Proteomes" id="UP000762676">
    <property type="component" value="Unassembled WGS sequence"/>
</dbReference>
<keyword evidence="3" id="KW-1185">Reference proteome</keyword>
<organism evidence="2 3">
    <name type="scientific">Elysia marginata</name>
    <dbReference type="NCBI Taxonomy" id="1093978"/>
    <lineage>
        <taxon>Eukaryota</taxon>
        <taxon>Metazoa</taxon>
        <taxon>Spiralia</taxon>
        <taxon>Lophotrochozoa</taxon>
        <taxon>Mollusca</taxon>
        <taxon>Gastropoda</taxon>
        <taxon>Heterobranchia</taxon>
        <taxon>Euthyneura</taxon>
        <taxon>Panpulmonata</taxon>
        <taxon>Sacoglossa</taxon>
        <taxon>Placobranchoidea</taxon>
        <taxon>Plakobranchidae</taxon>
        <taxon>Elysia</taxon>
    </lineage>
</organism>
<dbReference type="Gene3D" id="3.30.420.10">
    <property type="entry name" value="Ribonuclease H-like superfamily/Ribonuclease H"/>
    <property type="match status" value="1"/>
</dbReference>
<keyword evidence="2" id="KW-0548">Nucleotidyltransferase</keyword>
<gene>
    <name evidence="2" type="ORF">ElyMa_006899200</name>
</gene>
<reference evidence="2 3" key="1">
    <citation type="journal article" date="2021" name="Elife">
        <title>Chloroplast acquisition without the gene transfer in kleptoplastic sea slugs, Plakobranchus ocellatus.</title>
        <authorList>
            <person name="Maeda T."/>
            <person name="Takahashi S."/>
            <person name="Yoshida T."/>
            <person name="Shimamura S."/>
            <person name="Takaki Y."/>
            <person name="Nagai Y."/>
            <person name="Toyoda A."/>
            <person name="Suzuki Y."/>
            <person name="Arimoto A."/>
            <person name="Ishii H."/>
            <person name="Satoh N."/>
            <person name="Nishiyama T."/>
            <person name="Hasebe M."/>
            <person name="Maruyama T."/>
            <person name="Minagawa J."/>
            <person name="Obokata J."/>
            <person name="Shigenobu S."/>
        </authorList>
    </citation>
    <scope>NUCLEOTIDE SEQUENCE [LARGE SCALE GENOMIC DNA]</scope>
</reference>
<accession>A0AAV4JGA7</accession>
<evidence type="ECO:0000313" key="3">
    <source>
        <dbReference type="Proteomes" id="UP000762676"/>
    </source>
</evidence>
<name>A0AAV4JGA7_9GAST</name>
<dbReference type="EMBL" id="BMAT01013790">
    <property type="protein sequence ID" value="GFS20411.1"/>
    <property type="molecule type" value="Genomic_DNA"/>
</dbReference>
<dbReference type="GO" id="GO:0003964">
    <property type="term" value="F:RNA-directed DNA polymerase activity"/>
    <property type="evidence" value="ECO:0007669"/>
    <property type="project" value="UniProtKB-KW"/>
</dbReference>
<keyword evidence="2" id="KW-0695">RNA-directed DNA polymerase</keyword>
<feature type="region of interest" description="Disordered" evidence="1">
    <location>
        <begin position="156"/>
        <end position="182"/>
    </location>
</feature>
<sequence>MHTIPKIVKEVENYGPEAQLSEQEIMNFTNKYLHKKYPIKEWVRIYTDGSATDAVRNGGCEVYATRPDRSTLDLWLVNRLYQLQGRNRSHQGSPRLVPQTLENTKDTERDLRQNLLGLRARVGGLTLKWISGHSNIEGNEKANNLAKLGSGLEQDKIGSKNYMSRSKNNDQNFRRRKVEEEQ</sequence>
<dbReference type="SUPFAM" id="SSF53098">
    <property type="entry name" value="Ribonuclease H-like"/>
    <property type="match status" value="1"/>
</dbReference>
<dbReference type="InterPro" id="IPR012337">
    <property type="entry name" value="RNaseH-like_sf"/>
</dbReference>
<dbReference type="InterPro" id="IPR036397">
    <property type="entry name" value="RNaseH_sf"/>
</dbReference>
<proteinExistence type="predicted"/>
<dbReference type="AlphaFoldDB" id="A0AAV4JGA7"/>
<feature type="compositionally biased region" description="Polar residues" evidence="1">
    <location>
        <begin position="161"/>
        <end position="171"/>
    </location>
</feature>
<dbReference type="GO" id="GO:0003676">
    <property type="term" value="F:nucleic acid binding"/>
    <property type="evidence" value="ECO:0007669"/>
    <property type="project" value="InterPro"/>
</dbReference>